<proteinExistence type="predicted"/>
<dbReference type="Pfam" id="PF01381">
    <property type="entry name" value="HTH_3"/>
    <property type="match status" value="1"/>
</dbReference>
<dbReference type="EMBL" id="FOWD01000020">
    <property type="protein sequence ID" value="SFO36101.1"/>
    <property type="molecule type" value="Genomic_DNA"/>
</dbReference>
<dbReference type="Gene3D" id="1.10.260.40">
    <property type="entry name" value="lambda repressor-like DNA-binding domains"/>
    <property type="match status" value="1"/>
</dbReference>
<dbReference type="OrthoDB" id="199610at2"/>
<feature type="domain" description="HTH cro/C1-type" evidence="1">
    <location>
        <begin position="14"/>
        <end position="73"/>
    </location>
</feature>
<organism evidence="2 3">
    <name type="scientific">Anaerocolumna aminovalerica</name>
    <dbReference type="NCBI Taxonomy" id="1527"/>
    <lineage>
        <taxon>Bacteria</taxon>
        <taxon>Bacillati</taxon>
        <taxon>Bacillota</taxon>
        <taxon>Clostridia</taxon>
        <taxon>Lachnospirales</taxon>
        <taxon>Lachnospiraceae</taxon>
        <taxon>Anaerocolumna</taxon>
    </lineage>
</organism>
<dbReference type="InterPro" id="IPR001387">
    <property type="entry name" value="Cro/C1-type_HTH"/>
</dbReference>
<dbReference type="Proteomes" id="UP000198806">
    <property type="component" value="Unassembled WGS sequence"/>
</dbReference>
<evidence type="ECO:0000313" key="3">
    <source>
        <dbReference type="Proteomes" id="UP000198806"/>
    </source>
</evidence>
<dbReference type="GO" id="GO:0003677">
    <property type="term" value="F:DNA binding"/>
    <property type="evidence" value="ECO:0007669"/>
    <property type="project" value="InterPro"/>
</dbReference>
<name>A0A1I5GKL1_9FIRM</name>
<dbReference type="CDD" id="cd00093">
    <property type="entry name" value="HTH_XRE"/>
    <property type="match status" value="1"/>
</dbReference>
<gene>
    <name evidence="2" type="ORF">SAMN04489757_12014</name>
</gene>
<protein>
    <submittedName>
        <fullName evidence="2">Helix-turn-helix domain-containing protein</fullName>
    </submittedName>
</protein>
<sequence>MTKIIQDVNLGTNIQRFRKEKGLTQEQMCAKLELSGRPMIQSTYAQIETGVRNIFTSDLIAITRILGVNFNEMFSGLEPINKYEIESQD</sequence>
<dbReference type="AlphaFoldDB" id="A0A1I5GKL1"/>
<reference evidence="2 3" key="1">
    <citation type="submission" date="2016-10" db="EMBL/GenBank/DDBJ databases">
        <authorList>
            <person name="de Groot N.N."/>
        </authorList>
    </citation>
    <scope>NUCLEOTIDE SEQUENCE [LARGE SCALE GENOMIC DNA]</scope>
    <source>
        <strain evidence="2 3">DSM 1283</strain>
    </source>
</reference>
<evidence type="ECO:0000313" key="2">
    <source>
        <dbReference type="EMBL" id="SFO36101.1"/>
    </source>
</evidence>
<accession>A0A1I5GKL1</accession>
<evidence type="ECO:0000259" key="1">
    <source>
        <dbReference type="PROSITE" id="PS50943"/>
    </source>
</evidence>
<dbReference type="STRING" id="1527.SAMN04489757_12014"/>
<keyword evidence="3" id="KW-1185">Reference proteome</keyword>
<dbReference type="InterPro" id="IPR010982">
    <property type="entry name" value="Lambda_DNA-bd_dom_sf"/>
</dbReference>
<dbReference type="RefSeq" id="WP_091687114.1">
    <property type="nucleotide sequence ID" value="NZ_BAABFM010000028.1"/>
</dbReference>
<dbReference type="PROSITE" id="PS50943">
    <property type="entry name" value="HTH_CROC1"/>
    <property type="match status" value="1"/>
</dbReference>
<dbReference type="SMART" id="SM00530">
    <property type="entry name" value="HTH_XRE"/>
    <property type="match status" value="1"/>
</dbReference>
<dbReference type="SUPFAM" id="SSF47413">
    <property type="entry name" value="lambda repressor-like DNA-binding domains"/>
    <property type="match status" value="1"/>
</dbReference>